<feature type="compositionally biased region" description="Low complexity" evidence="1">
    <location>
        <begin position="56"/>
        <end position="73"/>
    </location>
</feature>
<feature type="region of interest" description="Disordered" evidence="1">
    <location>
        <begin position="82"/>
        <end position="101"/>
    </location>
</feature>
<proteinExistence type="predicted"/>
<dbReference type="AlphaFoldDB" id="A0A4Y7TGX6"/>
<keyword evidence="3" id="KW-1185">Reference proteome</keyword>
<comment type="caution">
    <text evidence="2">The sequence shown here is derived from an EMBL/GenBank/DDBJ whole genome shotgun (WGS) entry which is preliminary data.</text>
</comment>
<accession>A0A4Y7TGX6</accession>
<evidence type="ECO:0000313" key="2">
    <source>
        <dbReference type="EMBL" id="TEB32749.1"/>
    </source>
</evidence>
<dbReference type="Proteomes" id="UP000298030">
    <property type="component" value="Unassembled WGS sequence"/>
</dbReference>
<reference evidence="2 3" key="1">
    <citation type="journal article" date="2019" name="Nat. Ecol. Evol.">
        <title>Megaphylogeny resolves global patterns of mushroom evolution.</title>
        <authorList>
            <person name="Varga T."/>
            <person name="Krizsan K."/>
            <person name="Foldi C."/>
            <person name="Dima B."/>
            <person name="Sanchez-Garcia M."/>
            <person name="Sanchez-Ramirez S."/>
            <person name="Szollosi G.J."/>
            <person name="Szarkandi J.G."/>
            <person name="Papp V."/>
            <person name="Albert L."/>
            <person name="Andreopoulos W."/>
            <person name="Angelini C."/>
            <person name="Antonin V."/>
            <person name="Barry K.W."/>
            <person name="Bougher N.L."/>
            <person name="Buchanan P."/>
            <person name="Buyck B."/>
            <person name="Bense V."/>
            <person name="Catcheside P."/>
            <person name="Chovatia M."/>
            <person name="Cooper J."/>
            <person name="Damon W."/>
            <person name="Desjardin D."/>
            <person name="Finy P."/>
            <person name="Geml J."/>
            <person name="Haridas S."/>
            <person name="Hughes K."/>
            <person name="Justo A."/>
            <person name="Karasinski D."/>
            <person name="Kautmanova I."/>
            <person name="Kiss B."/>
            <person name="Kocsube S."/>
            <person name="Kotiranta H."/>
            <person name="LaButti K.M."/>
            <person name="Lechner B.E."/>
            <person name="Liimatainen K."/>
            <person name="Lipzen A."/>
            <person name="Lukacs Z."/>
            <person name="Mihaltcheva S."/>
            <person name="Morgado L.N."/>
            <person name="Niskanen T."/>
            <person name="Noordeloos M.E."/>
            <person name="Ohm R.A."/>
            <person name="Ortiz-Santana B."/>
            <person name="Ovrebo C."/>
            <person name="Racz N."/>
            <person name="Riley R."/>
            <person name="Savchenko A."/>
            <person name="Shiryaev A."/>
            <person name="Soop K."/>
            <person name="Spirin V."/>
            <person name="Szebenyi C."/>
            <person name="Tomsovsky M."/>
            <person name="Tulloss R.E."/>
            <person name="Uehling J."/>
            <person name="Grigoriev I.V."/>
            <person name="Vagvolgyi C."/>
            <person name="Papp T."/>
            <person name="Martin F.M."/>
            <person name="Miettinen O."/>
            <person name="Hibbett D.S."/>
            <person name="Nagy L.G."/>
        </authorList>
    </citation>
    <scope>NUCLEOTIDE SEQUENCE [LARGE SCALE GENOMIC DNA]</scope>
    <source>
        <strain evidence="2 3">FP101781</strain>
    </source>
</reference>
<gene>
    <name evidence="2" type="ORF">FA13DRAFT_225052</name>
</gene>
<organism evidence="2 3">
    <name type="scientific">Coprinellus micaceus</name>
    <name type="common">Glistening ink-cap mushroom</name>
    <name type="synonym">Coprinus micaceus</name>
    <dbReference type="NCBI Taxonomy" id="71717"/>
    <lineage>
        <taxon>Eukaryota</taxon>
        <taxon>Fungi</taxon>
        <taxon>Dikarya</taxon>
        <taxon>Basidiomycota</taxon>
        <taxon>Agaricomycotina</taxon>
        <taxon>Agaricomycetes</taxon>
        <taxon>Agaricomycetidae</taxon>
        <taxon>Agaricales</taxon>
        <taxon>Agaricineae</taxon>
        <taxon>Psathyrellaceae</taxon>
        <taxon>Coprinellus</taxon>
    </lineage>
</organism>
<feature type="region of interest" description="Disordered" evidence="1">
    <location>
        <begin position="54"/>
        <end position="73"/>
    </location>
</feature>
<evidence type="ECO:0000313" key="3">
    <source>
        <dbReference type="Proteomes" id="UP000298030"/>
    </source>
</evidence>
<evidence type="ECO:0000256" key="1">
    <source>
        <dbReference type="SAM" id="MobiDB-lite"/>
    </source>
</evidence>
<sequence length="156" mass="17156">MLFTLASSGCRARHRVFIISRPRRLSPLPTHYRYLAISRLFDGTVHGVRSLPSVFSTRPTPSRSRTPLSSRSLLFRGPGRRQLATSSGLRGGSAHGVGLSPSVLSTRVAPDGAAEETLVPPHQGNRAGTHRFHPHHLEHLFLHRYLPAGLHARPQS</sequence>
<dbReference type="EMBL" id="QPFP01000014">
    <property type="protein sequence ID" value="TEB32749.1"/>
    <property type="molecule type" value="Genomic_DNA"/>
</dbReference>
<name>A0A4Y7TGX6_COPMI</name>
<protein>
    <submittedName>
        <fullName evidence="2">Uncharacterized protein</fullName>
    </submittedName>
</protein>